<name>A0AAV5K8Y2_9ROSI</name>
<dbReference type="PANTHER" id="PTHR31286">
    <property type="entry name" value="GLYCINE-RICH CELL WALL STRUCTURAL PROTEIN 1.8-LIKE"/>
    <property type="match status" value="1"/>
</dbReference>
<keyword evidence="1" id="KW-0479">Metal-binding</keyword>
<dbReference type="PANTHER" id="PTHR31286:SF99">
    <property type="entry name" value="DUF4283 DOMAIN-CONTAINING PROTEIN"/>
    <property type="match status" value="1"/>
</dbReference>
<organism evidence="3 4">
    <name type="scientific">Rubroshorea leprosula</name>
    <dbReference type="NCBI Taxonomy" id="152421"/>
    <lineage>
        <taxon>Eukaryota</taxon>
        <taxon>Viridiplantae</taxon>
        <taxon>Streptophyta</taxon>
        <taxon>Embryophyta</taxon>
        <taxon>Tracheophyta</taxon>
        <taxon>Spermatophyta</taxon>
        <taxon>Magnoliopsida</taxon>
        <taxon>eudicotyledons</taxon>
        <taxon>Gunneridae</taxon>
        <taxon>Pentapetalae</taxon>
        <taxon>rosids</taxon>
        <taxon>malvids</taxon>
        <taxon>Malvales</taxon>
        <taxon>Dipterocarpaceae</taxon>
        <taxon>Rubroshorea</taxon>
    </lineage>
</organism>
<dbReference type="EMBL" id="BPVZ01000058">
    <property type="protein sequence ID" value="GKV21616.1"/>
    <property type="molecule type" value="Genomic_DNA"/>
</dbReference>
<keyword evidence="4" id="KW-1185">Reference proteome</keyword>
<keyword evidence="1" id="KW-0863">Zinc-finger</keyword>
<dbReference type="InterPro" id="IPR040256">
    <property type="entry name" value="At4g02000-like"/>
</dbReference>
<feature type="domain" description="CCHC-type" evidence="2">
    <location>
        <begin position="240"/>
        <end position="253"/>
    </location>
</feature>
<evidence type="ECO:0000259" key="2">
    <source>
        <dbReference type="PROSITE" id="PS50158"/>
    </source>
</evidence>
<accession>A0AAV5K8Y2</accession>
<evidence type="ECO:0000313" key="4">
    <source>
        <dbReference type="Proteomes" id="UP001054252"/>
    </source>
</evidence>
<dbReference type="InterPro" id="IPR025558">
    <property type="entry name" value="DUF4283"/>
</dbReference>
<dbReference type="Proteomes" id="UP001054252">
    <property type="component" value="Unassembled WGS sequence"/>
</dbReference>
<dbReference type="AlphaFoldDB" id="A0AAV5K8Y2"/>
<keyword evidence="1" id="KW-0862">Zinc</keyword>
<proteinExistence type="predicted"/>
<dbReference type="Pfam" id="PF00098">
    <property type="entry name" value="zf-CCHC"/>
    <property type="match status" value="1"/>
</dbReference>
<dbReference type="InterPro" id="IPR001878">
    <property type="entry name" value="Znf_CCHC"/>
</dbReference>
<dbReference type="GO" id="GO:0008270">
    <property type="term" value="F:zinc ion binding"/>
    <property type="evidence" value="ECO:0007669"/>
    <property type="project" value="UniProtKB-KW"/>
</dbReference>
<comment type="caution">
    <text evidence="3">The sequence shown here is derived from an EMBL/GenBank/DDBJ whole genome shotgun (WGS) entry which is preliminary data.</text>
</comment>
<dbReference type="Pfam" id="PF14111">
    <property type="entry name" value="DUF4283"/>
    <property type="match status" value="1"/>
</dbReference>
<evidence type="ECO:0000256" key="1">
    <source>
        <dbReference type="PROSITE-ProRule" id="PRU00047"/>
    </source>
</evidence>
<protein>
    <recommendedName>
        <fullName evidence="2">CCHC-type domain-containing protein</fullName>
    </recommendedName>
</protein>
<dbReference type="PROSITE" id="PS50158">
    <property type="entry name" value="ZF_CCHC"/>
    <property type="match status" value="1"/>
</dbReference>
<reference evidence="3 4" key="1">
    <citation type="journal article" date="2021" name="Commun. Biol.">
        <title>The genome of Shorea leprosula (Dipterocarpaceae) highlights the ecological relevance of drought in aseasonal tropical rainforests.</title>
        <authorList>
            <person name="Ng K.K.S."/>
            <person name="Kobayashi M.J."/>
            <person name="Fawcett J.A."/>
            <person name="Hatakeyama M."/>
            <person name="Paape T."/>
            <person name="Ng C.H."/>
            <person name="Ang C.C."/>
            <person name="Tnah L.H."/>
            <person name="Lee C.T."/>
            <person name="Nishiyama T."/>
            <person name="Sese J."/>
            <person name="O'Brien M.J."/>
            <person name="Copetti D."/>
            <person name="Mohd Noor M.I."/>
            <person name="Ong R.C."/>
            <person name="Putra M."/>
            <person name="Sireger I.Z."/>
            <person name="Indrioko S."/>
            <person name="Kosugi Y."/>
            <person name="Izuno A."/>
            <person name="Isagi Y."/>
            <person name="Lee S.L."/>
            <person name="Shimizu K.K."/>
        </authorList>
    </citation>
    <scope>NUCLEOTIDE SEQUENCE [LARGE SCALE GENOMIC DNA]</scope>
    <source>
        <tissue evidence="3">Leaf</tissue>
    </source>
</reference>
<evidence type="ECO:0000313" key="3">
    <source>
        <dbReference type="EMBL" id="GKV21616.1"/>
    </source>
</evidence>
<gene>
    <name evidence="3" type="ORF">SLEP1_g31577</name>
</gene>
<sequence>MAMSSGFLSLTFPSVQENDLLVRSTKKIKNSQEIPGSTATEEVMTNINAQNLSYKDKLLLNGIEGIVDENLSFDAMPDYLEEDSDIDDDPEDPAPIVLFSREDKRRMREPWKKALIIKTFDKTEDLDKVINGGPWFVGAYYLTIRPWEPNFRPEDATFSHTVAWAQLPGLPSEYYDHCSLHKIGNTVGALLRVDAHTAHHTRGQYARICVRIDLDKPLVKSVRLGKIRQKVAYEGIRGLCFSCGRIGHRKSECTFKLPHLL</sequence>
<dbReference type="GO" id="GO:0003676">
    <property type="term" value="F:nucleic acid binding"/>
    <property type="evidence" value="ECO:0007669"/>
    <property type="project" value="InterPro"/>
</dbReference>